<keyword evidence="3 6" id="KW-0812">Transmembrane</keyword>
<dbReference type="EMBL" id="QLMJ01000007">
    <property type="protein sequence ID" value="RAK36775.1"/>
    <property type="molecule type" value="Genomic_DNA"/>
</dbReference>
<reference evidence="7 8" key="1">
    <citation type="submission" date="2018-06" db="EMBL/GenBank/DDBJ databases">
        <title>Genomic Encyclopedia of Type Strains, Phase III (KMG-III): the genomes of soil and plant-associated and newly described type strains.</title>
        <authorList>
            <person name="Whitman W."/>
        </authorList>
    </citation>
    <scope>NUCLEOTIDE SEQUENCE [LARGE SCALE GENOMIC DNA]</scope>
    <source>
        <strain evidence="7 8">CGMCC 4.7090</strain>
    </source>
</reference>
<comment type="caution">
    <text evidence="7">The sequence shown here is derived from an EMBL/GenBank/DDBJ whole genome shotgun (WGS) entry which is preliminary data.</text>
</comment>
<keyword evidence="5 6" id="KW-0472">Membrane</keyword>
<feature type="transmembrane region" description="Helical" evidence="6">
    <location>
        <begin position="97"/>
        <end position="117"/>
    </location>
</feature>
<feature type="transmembrane region" description="Helical" evidence="6">
    <location>
        <begin position="228"/>
        <end position="256"/>
    </location>
</feature>
<name>A0A327ZCS7_9ACTN</name>
<evidence type="ECO:0000256" key="4">
    <source>
        <dbReference type="ARBA" id="ARBA00022989"/>
    </source>
</evidence>
<dbReference type="PANTHER" id="PTHR30213:SF1">
    <property type="entry name" value="INNER MEMBRANE PROTEIN YHJD"/>
    <property type="match status" value="1"/>
</dbReference>
<dbReference type="PIRSF" id="PIRSF035875">
    <property type="entry name" value="RNase_BN"/>
    <property type="match status" value="1"/>
</dbReference>
<keyword evidence="2" id="KW-1003">Cell membrane</keyword>
<organism evidence="7 8">
    <name type="scientific">Actinoplanes lutulentus</name>
    <dbReference type="NCBI Taxonomy" id="1287878"/>
    <lineage>
        <taxon>Bacteria</taxon>
        <taxon>Bacillati</taxon>
        <taxon>Actinomycetota</taxon>
        <taxon>Actinomycetes</taxon>
        <taxon>Micromonosporales</taxon>
        <taxon>Micromonosporaceae</taxon>
        <taxon>Actinoplanes</taxon>
    </lineage>
</organism>
<feature type="transmembrane region" description="Helical" evidence="6">
    <location>
        <begin position="40"/>
        <end position="62"/>
    </location>
</feature>
<comment type="subcellular location">
    <subcellularLocation>
        <location evidence="1">Cell membrane</location>
        <topology evidence="1">Multi-pass membrane protein</topology>
    </subcellularLocation>
</comment>
<keyword evidence="8" id="KW-1185">Reference proteome</keyword>
<protein>
    <submittedName>
        <fullName evidence="7">Uncharacterized BrkB/YihY/UPF0761 family membrane protein</fullName>
    </submittedName>
</protein>
<keyword evidence="4 6" id="KW-1133">Transmembrane helix</keyword>
<evidence type="ECO:0000256" key="3">
    <source>
        <dbReference type="ARBA" id="ARBA00022692"/>
    </source>
</evidence>
<dbReference type="Pfam" id="PF03631">
    <property type="entry name" value="Virul_fac_BrkB"/>
    <property type="match status" value="1"/>
</dbReference>
<gene>
    <name evidence="7" type="ORF">B0I29_10737</name>
</gene>
<evidence type="ECO:0000256" key="6">
    <source>
        <dbReference type="SAM" id="Phobius"/>
    </source>
</evidence>
<evidence type="ECO:0000313" key="7">
    <source>
        <dbReference type="EMBL" id="RAK36775.1"/>
    </source>
</evidence>
<feature type="transmembrane region" description="Helical" evidence="6">
    <location>
        <begin position="137"/>
        <end position="159"/>
    </location>
</feature>
<dbReference type="RefSeq" id="WP_111649998.1">
    <property type="nucleotide sequence ID" value="NZ_JACHWI010000001.1"/>
</dbReference>
<dbReference type="GO" id="GO:0005886">
    <property type="term" value="C:plasma membrane"/>
    <property type="evidence" value="ECO:0007669"/>
    <property type="project" value="UniProtKB-SubCell"/>
</dbReference>
<evidence type="ECO:0000256" key="2">
    <source>
        <dbReference type="ARBA" id="ARBA00022475"/>
    </source>
</evidence>
<proteinExistence type="predicted"/>
<dbReference type="PANTHER" id="PTHR30213">
    <property type="entry name" value="INNER MEMBRANE PROTEIN YHJD"/>
    <property type="match status" value="1"/>
</dbReference>
<dbReference type="AlphaFoldDB" id="A0A327ZCS7"/>
<sequence>MILRRLDDLQRQHTALGFGWAVIRKYLDDRGAREAALITYYGFLSLFPMLLLGVAIVTQVLARRPELRQELVAAIVPPVLQPGIESGIAEMSGSTGALVAGVIGLLFSGTGVVFSAYETLNHLAGVPFRERGVISRYLRVFAGLAVILTGAVVAGALTVTSFPSAALGSFLVVFGVLLLLARLLLARRAPLNGIWPAAALGAIAVTALLGLGASVLPELVRRAGRVYGAFATVAGVFTLLYLLSNLLVLAAELAVVRHARLWPRALDPARPAPADLRAMELLAREQERTPGDQVIYARRGSGV</sequence>
<dbReference type="OrthoDB" id="3349406at2"/>
<feature type="transmembrane region" description="Helical" evidence="6">
    <location>
        <begin position="197"/>
        <end position="216"/>
    </location>
</feature>
<feature type="transmembrane region" description="Helical" evidence="6">
    <location>
        <begin position="165"/>
        <end position="185"/>
    </location>
</feature>
<dbReference type="InterPro" id="IPR017039">
    <property type="entry name" value="Virul_fac_BrkB"/>
</dbReference>
<evidence type="ECO:0000256" key="5">
    <source>
        <dbReference type="ARBA" id="ARBA00023136"/>
    </source>
</evidence>
<accession>A0A327ZCS7</accession>
<dbReference type="Proteomes" id="UP000249341">
    <property type="component" value="Unassembled WGS sequence"/>
</dbReference>
<evidence type="ECO:0000313" key="8">
    <source>
        <dbReference type="Proteomes" id="UP000249341"/>
    </source>
</evidence>
<evidence type="ECO:0000256" key="1">
    <source>
        <dbReference type="ARBA" id="ARBA00004651"/>
    </source>
</evidence>